<name>A0ABS1DI40_9PROT</name>
<evidence type="ECO:0000313" key="2">
    <source>
        <dbReference type="Proteomes" id="UP001296873"/>
    </source>
</evidence>
<gene>
    <name evidence="1" type="ORF">CKO28_18975</name>
</gene>
<comment type="caution">
    <text evidence="1">The sequence shown here is derived from an EMBL/GenBank/DDBJ whole genome shotgun (WGS) entry which is preliminary data.</text>
</comment>
<proteinExistence type="predicted"/>
<accession>A0ABS1DI40</accession>
<protein>
    <submittedName>
        <fullName evidence="1">Uncharacterized protein</fullName>
    </submittedName>
</protein>
<dbReference type="Proteomes" id="UP001296873">
    <property type="component" value="Unassembled WGS sequence"/>
</dbReference>
<organism evidence="1 2">
    <name type="scientific">Rhodovibrio sodomensis</name>
    <dbReference type="NCBI Taxonomy" id="1088"/>
    <lineage>
        <taxon>Bacteria</taxon>
        <taxon>Pseudomonadati</taxon>
        <taxon>Pseudomonadota</taxon>
        <taxon>Alphaproteobacteria</taxon>
        <taxon>Rhodospirillales</taxon>
        <taxon>Rhodovibrionaceae</taxon>
        <taxon>Rhodovibrio</taxon>
    </lineage>
</organism>
<sequence length="82" mass="9123">MTVTCALKINDRGPDKRIVLTAQDGQSLVAPAGEYRVAFEPATETLEFVDGDVRFRMPRAVAEHYRFLNLISGRMPNDNQAA</sequence>
<dbReference type="RefSeq" id="WP_200342473.1">
    <property type="nucleotide sequence ID" value="NZ_NRRL01000075.1"/>
</dbReference>
<dbReference type="EMBL" id="NRRL01000075">
    <property type="protein sequence ID" value="MBK1670122.1"/>
    <property type="molecule type" value="Genomic_DNA"/>
</dbReference>
<reference evidence="1 2" key="1">
    <citation type="journal article" date="2020" name="Microorganisms">
        <title>Osmotic Adaptation and Compatible Solute Biosynthesis of Phototrophic Bacteria as Revealed from Genome Analyses.</title>
        <authorList>
            <person name="Imhoff J.F."/>
            <person name="Rahn T."/>
            <person name="Kunzel S."/>
            <person name="Keller A."/>
            <person name="Neulinger S.C."/>
        </authorList>
    </citation>
    <scope>NUCLEOTIDE SEQUENCE [LARGE SCALE GENOMIC DNA]</scope>
    <source>
        <strain evidence="1 2">DSM 9895</strain>
    </source>
</reference>
<keyword evidence="2" id="KW-1185">Reference proteome</keyword>
<evidence type="ECO:0000313" key="1">
    <source>
        <dbReference type="EMBL" id="MBK1670122.1"/>
    </source>
</evidence>